<evidence type="ECO:0000313" key="4">
    <source>
        <dbReference type="Proteomes" id="UP000248544"/>
    </source>
</evidence>
<organism evidence="3 4">
    <name type="scientific">Spongiactinospora gelatinilytica</name>
    <dbReference type="NCBI Taxonomy" id="2666298"/>
    <lineage>
        <taxon>Bacteria</taxon>
        <taxon>Bacillati</taxon>
        <taxon>Actinomycetota</taxon>
        <taxon>Actinomycetes</taxon>
        <taxon>Streptosporangiales</taxon>
        <taxon>Streptosporangiaceae</taxon>
        <taxon>Spongiactinospora</taxon>
    </lineage>
</organism>
<feature type="compositionally biased region" description="Low complexity" evidence="1">
    <location>
        <begin position="66"/>
        <end position="78"/>
    </location>
</feature>
<evidence type="ECO:0000313" key="3">
    <source>
        <dbReference type="EMBL" id="PZG18618.1"/>
    </source>
</evidence>
<name>A0A2W2F144_9ACTN</name>
<dbReference type="Proteomes" id="UP000248544">
    <property type="component" value="Unassembled WGS sequence"/>
</dbReference>
<dbReference type="AlphaFoldDB" id="A0A2W2F144"/>
<dbReference type="RefSeq" id="WP_111172119.1">
    <property type="nucleotide sequence ID" value="NZ_POUA01000660.1"/>
</dbReference>
<feature type="signal peptide" evidence="2">
    <location>
        <begin position="1"/>
        <end position="20"/>
    </location>
</feature>
<reference evidence="3 4" key="1">
    <citation type="submission" date="2018-01" db="EMBL/GenBank/DDBJ databases">
        <title>Draft genome sequence of Sphaerisporangium sp. 7K107.</title>
        <authorList>
            <person name="Sahin N."/>
            <person name="Saygin H."/>
            <person name="Ay H."/>
        </authorList>
    </citation>
    <scope>NUCLEOTIDE SEQUENCE [LARGE SCALE GENOMIC DNA]</scope>
    <source>
        <strain evidence="3 4">7K107</strain>
    </source>
</reference>
<keyword evidence="4" id="KW-1185">Reference proteome</keyword>
<protein>
    <recommendedName>
        <fullName evidence="5">Tetratricopeptide repeat protein</fullName>
    </recommendedName>
</protein>
<accession>A0A2W2F144</accession>
<feature type="chain" id="PRO_5039369796" description="Tetratricopeptide repeat protein" evidence="2">
    <location>
        <begin position="21"/>
        <end position="78"/>
    </location>
</feature>
<dbReference type="EMBL" id="POUA01000660">
    <property type="protein sequence ID" value="PZG18618.1"/>
    <property type="molecule type" value="Genomic_DNA"/>
</dbReference>
<comment type="caution">
    <text evidence="3">The sequence shown here is derived from an EMBL/GenBank/DDBJ whole genome shotgun (WGS) entry which is preliminary data.</text>
</comment>
<proteinExistence type="predicted"/>
<feature type="region of interest" description="Disordered" evidence="1">
    <location>
        <begin position="59"/>
        <end position="78"/>
    </location>
</feature>
<sequence>MLTGTAATAPLLGGAATAHAGASGADALFEAGKFDRAGRAYEEILKKDPGNVHAARRRGYVGLLGTSSPTPRSTSRWP</sequence>
<evidence type="ECO:0000256" key="1">
    <source>
        <dbReference type="SAM" id="MobiDB-lite"/>
    </source>
</evidence>
<gene>
    <name evidence="3" type="ORF">C1I98_38305</name>
</gene>
<evidence type="ECO:0008006" key="5">
    <source>
        <dbReference type="Google" id="ProtNLM"/>
    </source>
</evidence>
<keyword evidence="2" id="KW-0732">Signal</keyword>
<evidence type="ECO:0000256" key="2">
    <source>
        <dbReference type="SAM" id="SignalP"/>
    </source>
</evidence>